<proteinExistence type="predicted"/>
<evidence type="ECO:0000313" key="2">
    <source>
        <dbReference type="EMBL" id="TCP62543.1"/>
    </source>
</evidence>
<accession>A0A4R2RHR9</accession>
<protein>
    <submittedName>
        <fullName evidence="2">Uncharacterized protein</fullName>
    </submittedName>
</protein>
<reference evidence="2 3" key="1">
    <citation type="submission" date="2019-03" db="EMBL/GenBank/DDBJ databases">
        <title>Genomic Encyclopedia of Type Strains, Phase IV (KMG-IV): sequencing the most valuable type-strain genomes for metagenomic binning, comparative biology and taxonomic classification.</title>
        <authorList>
            <person name="Goeker M."/>
        </authorList>
    </citation>
    <scope>NUCLEOTIDE SEQUENCE [LARGE SCALE GENOMIC DNA]</scope>
    <source>
        <strain evidence="2 3">DSM 11170</strain>
    </source>
</reference>
<dbReference type="AlphaFoldDB" id="A0A4R2RHR9"/>
<dbReference type="EMBL" id="SLXT01000021">
    <property type="protein sequence ID" value="TCP62543.1"/>
    <property type="molecule type" value="Genomic_DNA"/>
</dbReference>
<dbReference type="Proteomes" id="UP000294813">
    <property type="component" value="Unassembled WGS sequence"/>
</dbReference>
<dbReference type="RefSeq" id="WP_131919852.1">
    <property type="nucleotide sequence ID" value="NZ_JAOQNU010000020.1"/>
</dbReference>
<organism evidence="2 3">
    <name type="scientific">Heliophilum fasciatum</name>
    <dbReference type="NCBI Taxonomy" id="35700"/>
    <lineage>
        <taxon>Bacteria</taxon>
        <taxon>Bacillati</taxon>
        <taxon>Bacillota</taxon>
        <taxon>Clostridia</taxon>
        <taxon>Eubacteriales</taxon>
        <taxon>Heliobacteriaceae</taxon>
        <taxon>Heliophilum</taxon>
    </lineage>
</organism>
<name>A0A4R2RHR9_9FIRM</name>
<evidence type="ECO:0000256" key="1">
    <source>
        <dbReference type="SAM" id="SignalP"/>
    </source>
</evidence>
<dbReference type="OrthoDB" id="9794377at2"/>
<keyword evidence="3" id="KW-1185">Reference proteome</keyword>
<feature type="signal peptide" evidence="1">
    <location>
        <begin position="1"/>
        <end position="27"/>
    </location>
</feature>
<sequence>MNNNISTNKKLLMYFFISILLTFGPVACSTQSEPITLTPEEEKYQKSLVLIRNHDYESARNILHEIGGYYKDSRKLILFTNANIFVQKMYNSELSETDRINSNELALSVLSEIKDGDLKEFQKDIDELRKKVNYESVYIKAKGYFEKKQYDAAVDYFNKIPGYKDSNRMYKLSQVFKLIKDEKIYSHVDRNNFKSELAKINITSDEYGEYAAEISTSIDEILKKEEWPQLQKAKSGVRIGMTKAEVLESSWGKPQHVNKTTTSYGTSEQWVYGINSYLYFEDGILTAIQN</sequence>
<gene>
    <name evidence="2" type="ORF">EDD73_12141</name>
</gene>
<feature type="chain" id="PRO_5038533515" evidence="1">
    <location>
        <begin position="28"/>
        <end position="290"/>
    </location>
</feature>
<evidence type="ECO:0000313" key="3">
    <source>
        <dbReference type="Proteomes" id="UP000294813"/>
    </source>
</evidence>
<keyword evidence="1" id="KW-0732">Signal</keyword>
<comment type="caution">
    <text evidence="2">The sequence shown here is derived from an EMBL/GenBank/DDBJ whole genome shotgun (WGS) entry which is preliminary data.</text>
</comment>